<feature type="transmembrane region" description="Helical" evidence="6">
    <location>
        <begin position="172"/>
        <end position="189"/>
    </location>
</feature>
<dbReference type="EMBL" id="ACIZ01000094">
    <property type="protein sequence ID" value="EEN79675.1"/>
    <property type="molecule type" value="Genomic_DNA"/>
</dbReference>
<keyword evidence="9" id="KW-1185">Reference proteome</keyword>
<dbReference type="InterPro" id="IPR020846">
    <property type="entry name" value="MFS_dom"/>
</dbReference>
<organism evidence="8 9">
    <name type="scientific">Lacticaseibacillus rhamnosus (strain LMS2-1)</name>
    <dbReference type="NCBI Taxonomy" id="525361"/>
    <lineage>
        <taxon>Bacteria</taxon>
        <taxon>Bacillati</taxon>
        <taxon>Bacillota</taxon>
        <taxon>Bacilli</taxon>
        <taxon>Lactobacillales</taxon>
        <taxon>Lactobacillaceae</taxon>
        <taxon>Lacticaseibacillus</taxon>
    </lineage>
</organism>
<feature type="transmembrane region" description="Helical" evidence="6">
    <location>
        <begin position="111"/>
        <end position="133"/>
    </location>
</feature>
<sequence>MLDFSRGITMSKKAPSHTRLIIGIGIAWLFDAMDVGMLSFVIAALHKEWQLSTVEMGWIGSVSSIGMAVGAILFGMMADRFGRKAILILTLLVFSIGSGISAFATGYGIFLVLRFIIGAGLGGELPVASTLVSESVPVEKRGRSVVLLESFWAAGWLLAAIISYFVMPIWGWRVAIFATGLAGLYAFYFREGIHESRAFKKVARPGLIKTLTTLWRPPYVRSTLMLWIVWFMVVFSYYGMFLWLPSVMVLKGFSLINSFGYVLIMTLAQLPGYFVAAWLIEKWGRKTVLSLFLLGTAGSALGFGMAASLPMLLTAGMLLSFFNLGAWGALYAYSPEQYPTIVRSSGSGMAAGIGRIGGIVGPLLVGHLLGANWSVTGIFGIFTASILIAIIAIIFLGKETMGVKLADTIETSTAKQ</sequence>
<dbReference type="Proteomes" id="UP000004525">
    <property type="component" value="Unassembled WGS sequence"/>
</dbReference>
<comment type="caution">
    <text evidence="8">The sequence shown here is derived from an EMBL/GenBank/DDBJ whole genome shotgun (WGS) entry which is preliminary data.</text>
</comment>
<keyword evidence="4 6" id="KW-1133">Transmembrane helix</keyword>
<feature type="transmembrane region" description="Helical" evidence="6">
    <location>
        <begin position="20"/>
        <end position="45"/>
    </location>
</feature>
<feature type="transmembrane region" description="Helical" evidence="6">
    <location>
        <begin position="346"/>
        <end position="369"/>
    </location>
</feature>
<feature type="transmembrane region" description="Helical" evidence="6">
    <location>
        <begin position="85"/>
        <end position="105"/>
    </location>
</feature>
<dbReference type="AlphaFoldDB" id="C2JZ48"/>
<dbReference type="PROSITE" id="PS50850">
    <property type="entry name" value="MFS"/>
    <property type="match status" value="1"/>
</dbReference>
<evidence type="ECO:0000313" key="9">
    <source>
        <dbReference type="Proteomes" id="UP000004525"/>
    </source>
</evidence>
<feature type="domain" description="Major facilitator superfamily (MFS) profile" evidence="7">
    <location>
        <begin position="20"/>
        <end position="401"/>
    </location>
</feature>
<protein>
    <submittedName>
        <fullName evidence="8">Transporter, major facilitator family protein</fullName>
    </submittedName>
</protein>
<evidence type="ECO:0000313" key="8">
    <source>
        <dbReference type="EMBL" id="EEN79675.1"/>
    </source>
</evidence>
<dbReference type="Gene3D" id="1.20.1250.20">
    <property type="entry name" value="MFS general substrate transporter like domains"/>
    <property type="match status" value="2"/>
</dbReference>
<evidence type="ECO:0000256" key="3">
    <source>
        <dbReference type="ARBA" id="ARBA00022692"/>
    </source>
</evidence>
<evidence type="ECO:0000256" key="6">
    <source>
        <dbReference type="SAM" id="Phobius"/>
    </source>
</evidence>
<dbReference type="Pfam" id="PF07690">
    <property type="entry name" value="MFS_1"/>
    <property type="match status" value="1"/>
</dbReference>
<proteinExistence type="predicted"/>
<keyword evidence="5 6" id="KW-0472">Membrane</keyword>
<dbReference type="PROSITE" id="PS00217">
    <property type="entry name" value="SUGAR_TRANSPORT_2"/>
    <property type="match status" value="1"/>
</dbReference>
<evidence type="ECO:0000256" key="1">
    <source>
        <dbReference type="ARBA" id="ARBA00004651"/>
    </source>
</evidence>
<dbReference type="CDD" id="cd17316">
    <property type="entry name" value="MFS_SV2_like"/>
    <property type="match status" value="1"/>
</dbReference>
<feature type="transmembrane region" description="Helical" evidence="6">
    <location>
        <begin position="312"/>
        <end position="334"/>
    </location>
</feature>
<feature type="transmembrane region" description="Helical" evidence="6">
    <location>
        <begin position="259"/>
        <end position="280"/>
    </location>
</feature>
<dbReference type="HOGENOM" id="CLU_001265_46_6_9"/>
<feature type="transmembrane region" description="Helical" evidence="6">
    <location>
        <begin position="375"/>
        <end position="396"/>
    </location>
</feature>
<evidence type="ECO:0000256" key="5">
    <source>
        <dbReference type="ARBA" id="ARBA00023136"/>
    </source>
</evidence>
<dbReference type="GO" id="GO:0046943">
    <property type="term" value="F:carboxylic acid transmembrane transporter activity"/>
    <property type="evidence" value="ECO:0007669"/>
    <property type="project" value="TreeGrafter"/>
</dbReference>
<reference evidence="8" key="1">
    <citation type="submission" date="2009-01" db="EMBL/GenBank/DDBJ databases">
        <authorList>
            <person name="Qin X."/>
            <person name="Bachman B."/>
            <person name="Battles P."/>
            <person name="Bell A."/>
            <person name="Bess C."/>
            <person name="Bickham C."/>
            <person name="Chaboub L."/>
            <person name="Chen D."/>
            <person name="Coyle M."/>
            <person name="Deiros D.R."/>
            <person name="Dinh H."/>
            <person name="Forbes L."/>
            <person name="Fowler G."/>
            <person name="Francisco L."/>
            <person name="Fu Q."/>
            <person name="Gubbala S."/>
            <person name="Hale W."/>
            <person name="Han Y."/>
            <person name="Hemphill L."/>
            <person name="Highlander S.K."/>
            <person name="Hirani K."/>
            <person name="Hogues M."/>
            <person name="Jackson L."/>
            <person name="Jakkamsetti A."/>
            <person name="Javaid M."/>
            <person name="Jiang H."/>
            <person name="Korchina V."/>
            <person name="Kovar C."/>
            <person name="Lara F."/>
            <person name="Lee S."/>
            <person name="Mata R."/>
            <person name="Mathew T."/>
            <person name="Moen C."/>
            <person name="Morales K."/>
            <person name="Munidasa M."/>
            <person name="Nazareth L."/>
            <person name="Ngo R."/>
            <person name="Nguyen L."/>
            <person name="Okwuonu G."/>
            <person name="Ongeri F."/>
            <person name="Patil S."/>
            <person name="Petrosino J."/>
            <person name="Pham C."/>
            <person name="Pham P."/>
            <person name="Pu L.-L."/>
            <person name="Puazo M."/>
            <person name="Raj R."/>
            <person name="Reid J."/>
            <person name="Rouhana J."/>
            <person name="Saada N."/>
            <person name="Shang Y."/>
            <person name="Simmons D."/>
            <person name="Thornton R."/>
            <person name="Warren J."/>
            <person name="Weissenberger G."/>
            <person name="Zhang J."/>
            <person name="Zhang L."/>
            <person name="Zhou C."/>
            <person name="Zhu D."/>
            <person name="Muzny D."/>
            <person name="Worley K."/>
            <person name="Gibbs R."/>
        </authorList>
    </citation>
    <scope>NUCLEOTIDE SEQUENCE [LARGE SCALE GENOMIC DNA]</scope>
    <source>
        <strain evidence="8">LMS2-1</strain>
    </source>
</reference>
<dbReference type="PANTHER" id="PTHR23508">
    <property type="entry name" value="CARBOXYLIC ACID TRANSPORTER PROTEIN HOMOLOG"/>
    <property type="match status" value="1"/>
</dbReference>
<evidence type="ECO:0000256" key="4">
    <source>
        <dbReference type="ARBA" id="ARBA00022989"/>
    </source>
</evidence>
<dbReference type="InterPro" id="IPR005829">
    <property type="entry name" value="Sugar_transporter_CS"/>
</dbReference>
<evidence type="ECO:0000259" key="7">
    <source>
        <dbReference type="PROSITE" id="PS50850"/>
    </source>
</evidence>
<evidence type="ECO:0000256" key="2">
    <source>
        <dbReference type="ARBA" id="ARBA00022448"/>
    </source>
</evidence>
<feature type="transmembrane region" description="Helical" evidence="6">
    <location>
        <begin position="57"/>
        <end position="78"/>
    </location>
</feature>
<feature type="transmembrane region" description="Helical" evidence="6">
    <location>
        <begin position="145"/>
        <end position="166"/>
    </location>
</feature>
<comment type="subcellular location">
    <subcellularLocation>
        <location evidence="1">Cell membrane</location>
        <topology evidence="1">Multi-pass membrane protein</topology>
    </subcellularLocation>
</comment>
<dbReference type="PANTHER" id="PTHR23508:SF10">
    <property type="entry name" value="CARBOXYLIC ACID TRANSPORTER PROTEIN HOMOLOG"/>
    <property type="match status" value="1"/>
</dbReference>
<dbReference type="GO" id="GO:0005886">
    <property type="term" value="C:plasma membrane"/>
    <property type="evidence" value="ECO:0007669"/>
    <property type="project" value="UniProtKB-SubCell"/>
</dbReference>
<dbReference type="InterPro" id="IPR011701">
    <property type="entry name" value="MFS"/>
</dbReference>
<name>C2JZ48_LACRM</name>
<accession>C2JZ48</accession>
<keyword evidence="2" id="KW-0813">Transport</keyword>
<dbReference type="SUPFAM" id="SSF103473">
    <property type="entry name" value="MFS general substrate transporter"/>
    <property type="match status" value="1"/>
</dbReference>
<feature type="transmembrane region" description="Helical" evidence="6">
    <location>
        <begin position="287"/>
        <end position="306"/>
    </location>
</feature>
<feature type="transmembrane region" description="Helical" evidence="6">
    <location>
        <begin position="224"/>
        <end position="244"/>
    </location>
</feature>
<dbReference type="InterPro" id="IPR036259">
    <property type="entry name" value="MFS_trans_sf"/>
</dbReference>
<keyword evidence="3 6" id="KW-0812">Transmembrane</keyword>
<gene>
    <name evidence="8" type="ORF">HMPREF0539_2183</name>
</gene>